<dbReference type="Gene3D" id="2.40.128.680">
    <property type="match status" value="1"/>
</dbReference>
<dbReference type="AlphaFoldDB" id="A0A6A6F705"/>
<evidence type="ECO:0000313" key="2">
    <source>
        <dbReference type="EMBL" id="KAF2208989.1"/>
    </source>
</evidence>
<protein>
    <submittedName>
        <fullName evidence="2">Uncharacterized protein</fullName>
    </submittedName>
</protein>
<proteinExistence type="predicted"/>
<evidence type="ECO:0000256" key="1">
    <source>
        <dbReference type="SAM" id="MobiDB-lite"/>
    </source>
</evidence>
<feature type="compositionally biased region" description="Low complexity" evidence="1">
    <location>
        <begin position="1"/>
        <end position="10"/>
    </location>
</feature>
<dbReference type="CDD" id="cd09271">
    <property type="entry name" value="RNase_H2-C"/>
    <property type="match status" value="1"/>
</dbReference>
<dbReference type="PANTHER" id="PTHR47204">
    <property type="entry name" value="OS02G0168900 PROTEIN"/>
    <property type="match status" value="1"/>
</dbReference>
<reference evidence="2" key="1">
    <citation type="journal article" date="2020" name="Stud. Mycol.">
        <title>101 Dothideomycetes genomes: a test case for predicting lifestyles and emergence of pathogens.</title>
        <authorList>
            <person name="Haridas S."/>
            <person name="Albert R."/>
            <person name="Binder M."/>
            <person name="Bloem J."/>
            <person name="Labutti K."/>
            <person name="Salamov A."/>
            <person name="Andreopoulos B."/>
            <person name="Baker S."/>
            <person name="Barry K."/>
            <person name="Bills G."/>
            <person name="Bluhm B."/>
            <person name="Cannon C."/>
            <person name="Castanera R."/>
            <person name="Culley D."/>
            <person name="Daum C."/>
            <person name="Ezra D."/>
            <person name="Gonzalez J."/>
            <person name="Henrissat B."/>
            <person name="Kuo A."/>
            <person name="Liang C."/>
            <person name="Lipzen A."/>
            <person name="Lutzoni F."/>
            <person name="Magnuson J."/>
            <person name="Mondo S."/>
            <person name="Nolan M."/>
            <person name="Ohm R."/>
            <person name="Pangilinan J."/>
            <person name="Park H.-J."/>
            <person name="Ramirez L."/>
            <person name="Alfaro M."/>
            <person name="Sun H."/>
            <person name="Tritt A."/>
            <person name="Yoshinaga Y."/>
            <person name="Zwiers L.-H."/>
            <person name="Turgeon B."/>
            <person name="Goodwin S."/>
            <person name="Spatafora J."/>
            <person name="Crous P."/>
            <person name="Grigoriev I."/>
        </authorList>
    </citation>
    <scope>NUCLEOTIDE SEQUENCE</scope>
    <source>
        <strain evidence="2">SCOH1-5</strain>
    </source>
</reference>
<feature type="region of interest" description="Disordered" evidence="1">
    <location>
        <begin position="1"/>
        <end position="57"/>
    </location>
</feature>
<feature type="compositionally biased region" description="Polar residues" evidence="1">
    <location>
        <begin position="38"/>
        <end position="57"/>
    </location>
</feature>
<dbReference type="InterPro" id="IPR013924">
    <property type="entry name" value="RNase_H2_suC"/>
</dbReference>
<dbReference type="GO" id="GO:0006401">
    <property type="term" value="P:RNA catabolic process"/>
    <property type="evidence" value="ECO:0007669"/>
    <property type="project" value="InterPro"/>
</dbReference>
<dbReference type="OrthoDB" id="6222486at2759"/>
<organism evidence="2 3">
    <name type="scientific">Cercospora zeae-maydis SCOH1-5</name>
    <dbReference type="NCBI Taxonomy" id="717836"/>
    <lineage>
        <taxon>Eukaryota</taxon>
        <taxon>Fungi</taxon>
        <taxon>Dikarya</taxon>
        <taxon>Ascomycota</taxon>
        <taxon>Pezizomycotina</taxon>
        <taxon>Dothideomycetes</taxon>
        <taxon>Dothideomycetidae</taxon>
        <taxon>Mycosphaerellales</taxon>
        <taxon>Mycosphaerellaceae</taxon>
        <taxon>Cercospora</taxon>
    </lineage>
</organism>
<keyword evidence="3" id="KW-1185">Reference proteome</keyword>
<dbReference type="GO" id="GO:0032299">
    <property type="term" value="C:ribonuclease H2 complex"/>
    <property type="evidence" value="ECO:0007669"/>
    <property type="project" value="InterPro"/>
</dbReference>
<dbReference type="Proteomes" id="UP000799539">
    <property type="component" value="Unassembled WGS sequence"/>
</dbReference>
<feature type="region of interest" description="Disordered" evidence="1">
    <location>
        <begin position="85"/>
        <end position="114"/>
    </location>
</feature>
<evidence type="ECO:0000313" key="3">
    <source>
        <dbReference type="Proteomes" id="UP000799539"/>
    </source>
</evidence>
<dbReference type="Pfam" id="PF08615">
    <property type="entry name" value="RNase_H2_suC"/>
    <property type="match status" value="1"/>
</dbReference>
<accession>A0A6A6F705</accession>
<sequence>MLALQSSSSKQKPKPLQPNILPCQIHHSGPIPIAQRHWSPQPTSASFPSTPNCSSATQTAHFRGRKLVGKTIALPNTYTGIVAQKTTRQLSQPIRPPPSTSTNDVENEDEEQQSLPPETFILEPHAEFNSITIWSHESIPSNEEDCYIKGVEEWIGFAESTHAYDSPRPTGET</sequence>
<name>A0A6A6F705_9PEZI</name>
<dbReference type="PANTHER" id="PTHR47204:SF1">
    <property type="entry name" value="RIBONUCLEASE H2 SUBUNIT C"/>
    <property type="match status" value="1"/>
</dbReference>
<gene>
    <name evidence="2" type="ORF">CERZMDRAFT_100976</name>
</gene>
<dbReference type="EMBL" id="ML992690">
    <property type="protein sequence ID" value="KAF2208989.1"/>
    <property type="molecule type" value="Genomic_DNA"/>
</dbReference>